<dbReference type="KEGG" id="vg:55611917"/>
<dbReference type="GeneID" id="55611917"/>
<dbReference type="RefSeq" id="YP_009841725.1">
    <property type="nucleotide sequence ID" value="NC_048734.1"/>
</dbReference>
<name>A0A3G2KGC5_9CAUD</name>
<keyword evidence="2" id="KW-1185">Reference proteome</keyword>
<accession>A0A3G2KGC5</accession>
<gene>
    <name evidence="1" type="primary">57</name>
    <name evidence="1" type="ORF">SEA_FOWLMOUTH_57</name>
</gene>
<reference evidence="1" key="1">
    <citation type="submission" date="2018-09" db="EMBL/GenBank/DDBJ databases">
        <authorList>
            <person name="Bryant B."/>
            <person name="Burch A."/>
            <person name="Dorissaint R."/>
            <person name="Douthitt C."/>
            <person name="Garofalo J."/>
            <person name="Kuiack J."/>
            <person name="Marcillon S."/>
            <person name="Moreno J."/>
            <person name="Norus J."/>
            <person name="Parks M."/>
            <person name="Peroza J."/>
            <person name="Wilse K."/>
            <person name="Wiersma-Koch H."/>
            <person name="D'Elia T."/>
            <person name="Garlena R.A."/>
            <person name="Russell D.A."/>
            <person name="Pope W.H."/>
            <person name="Jacobs-Sera D."/>
            <person name="Hatfull G.F."/>
        </authorList>
    </citation>
    <scope>NUCLEOTIDE SEQUENCE [LARGE SCALE GENOMIC DNA]</scope>
</reference>
<protein>
    <submittedName>
        <fullName evidence="1">Uncharacterized protein</fullName>
    </submittedName>
</protein>
<dbReference type="Proteomes" id="UP000278789">
    <property type="component" value="Segment"/>
</dbReference>
<organism evidence="1 2">
    <name type="scientific">Mycobacterium phage Fowlmouth</name>
    <dbReference type="NCBI Taxonomy" id="2419978"/>
    <lineage>
        <taxon>Viruses</taxon>
        <taxon>Duplodnaviria</taxon>
        <taxon>Heunggongvirae</taxon>
        <taxon>Uroviricota</taxon>
        <taxon>Caudoviricetes</taxon>
        <taxon>Fowlmouthvirus</taxon>
        <taxon>Fowlmouthvirus fowlmouth</taxon>
    </lineage>
</organism>
<sequence length="178" mass="20891">MEMRFVDLSTGEPKEVEVFTLREVSSKMSVSGQHYYSRIKTLTGWINDPKISTPKPAFTFQEVDYWKPEQVEDWNALWEKQIELEAERQWKRLEEEKISKASLINHLLDEARDLERRNSRCYSKNRGNSMSDGRRRAVAFEGVEAFVRMLLGGSSFPVDKEKELNALFRKAKDHVNMQ</sequence>
<evidence type="ECO:0000313" key="2">
    <source>
        <dbReference type="Proteomes" id="UP000278789"/>
    </source>
</evidence>
<evidence type="ECO:0000313" key="1">
    <source>
        <dbReference type="EMBL" id="AYN58007.1"/>
    </source>
</evidence>
<proteinExistence type="predicted"/>
<dbReference type="EMBL" id="MH834613">
    <property type="protein sequence ID" value="AYN58007.1"/>
    <property type="molecule type" value="Genomic_DNA"/>
</dbReference>